<name>A0A1M6TIA8_9FIRM</name>
<dbReference type="GeneID" id="78176637"/>
<keyword evidence="2" id="KW-1185">Reference proteome</keyword>
<dbReference type="Proteomes" id="UP000183975">
    <property type="component" value="Unassembled WGS sequence"/>
</dbReference>
<dbReference type="AlphaFoldDB" id="A0A1M6TIA8"/>
<organism evidence="1 2">
    <name type="scientific">Anaerotignum lactatifermentans DSM 14214</name>
    <dbReference type="NCBI Taxonomy" id="1121323"/>
    <lineage>
        <taxon>Bacteria</taxon>
        <taxon>Bacillati</taxon>
        <taxon>Bacillota</taxon>
        <taxon>Clostridia</taxon>
        <taxon>Lachnospirales</taxon>
        <taxon>Anaerotignaceae</taxon>
        <taxon>Anaerotignum</taxon>
    </lineage>
</organism>
<dbReference type="EMBL" id="FRAH01000033">
    <property type="protein sequence ID" value="SHK56488.1"/>
    <property type="molecule type" value="Genomic_DNA"/>
</dbReference>
<evidence type="ECO:0000313" key="2">
    <source>
        <dbReference type="Proteomes" id="UP000183975"/>
    </source>
</evidence>
<evidence type="ECO:0000313" key="1">
    <source>
        <dbReference type="EMBL" id="SHK56488.1"/>
    </source>
</evidence>
<dbReference type="RefSeq" id="WP_022254111.1">
    <property type="nucleotide sequence ID" value="NZ_FRAH01000033.1"/>
</dbReference>
<protein>
    <submittedName>
        <fullName evidence="1">Uncharacterized protein</fullName>
    </submittedName>
</protein>
<gene>
    <name evidence="1" type="ORF">SAMN02745138_01954</name>
</gene>
<proteinExistence type="predicted"/>
<sequence length="59" mass="6715">MAGQKYQDLADLLLHNERAKHFYKGLPDTTQIALSNNSSSICSMEDLRNFVSTVEQKKK</sequence>
<reference evidence="1 2" key="1">
    <citation type="submission" date="2016-11" db="EMBL/GenBank/DDBJ databases">
        <authorList>
            <person name="Jaros S."/>
            <person name="Januszkiewicz K."/>
            <person name="Wedrychowicz H."/>
        </authorList>
    </citation>
    <scope>NUCLEOTIDE SEQUENCE [LARGE SCALE GENOMIC DNA]</scope>
    <source>
        <strain evidence="1 2">DSM 14214</strain>
    </source>
</reference>
<accession>A0A1M6TIA8</accession>
<dbReference type="OrthoDB" id="2064681at2"/>